<evidence type="ECO:0000313" key="5">
    <source>
        <dbReference type="Proteomes" id="UP000717696"/>
    </source>
</evidence>
<organism evidence="4 5">
    <name type="scientific">Dactylonectria estremocensis</name>
    <dbReference type="NCBI Taxonomy" id="1079267"/>
    <lineage>
        <taxon>Eukaryota</taxon>
        <taxon>Fungi</taxon>
        <taxon>Dikarya</taxon>
        <taxon>Ascomycota</taxon>
        <taxon>Pezizomycotina</taxon>
        <taxon>Sordariomycetes</taxon>
        <taxon>Hypocreomycetidae</taxon>
        <taxon>Hypocreales</taxon>
        <taxon>Nectriaceae</taxon>
        <taxon>Dactylonectria</taxon>
    </lineage>
</organism>
<comment type="caution">
    <text evidence="4">The sequence shown here is derived from an EMBL/GenBank/DDBJ whole genome shotgun (WGS) entry which is preliminary data.</text>
</comment>
<reference evidence="4" key="1">
    <citation type="journal article" date="2021" name="Nat. Commun.">
        <title>Genetic determinants of endophytism in the Arabidopsis root mycobiome.</title>
        <authorList>
            <person name="Mesny F."/>
            <person name="Miyauchi S."/>
            <person name="Thiergart T."/>
            <person name="Pickel B."/>
            <person name="Atanasova L."/>
            <person name="Karlsson M."/>
            <person name="Huettel B."/>
            <person name="Barry K.W."/>
            <person name="Haridas S."/>
            <person name="Chen C."/>
            <person name="Bauer D."/>
            <person name="Andreopoulos W."/>
            <person name="Pangilinan J."/>
            <person name="LaButti K."/>
            <person name="Riley R."/>
            <person name="Lipzen A."/>
            <person name="Clum A."/>
            <person name="Drula E."/>
            <person name="Henrissat B."/>
            <person name="Kohler A."/>
            <person name="Grigoriev I.V."/>
            <person name="Martin F.M."/>
            <person name="Hacquard S."/>
        </authorList>
    </citation>
    <scope>NUCLEOTIDE SEQUENCE</scope>
    <source>
        <strain evidence="4">MPI-CAGE-AT-0021</strain>
    </source>
</reference>
<dbReference type="Proteomes" id="UP000717696">
    <property type="component" value="Unassembled WGS sequence"/>
</dbReference>
<dbReference type="OrthoDB" id="4846291at2759"/>
<evidence type="ECO:0000256" key="2">
    <source>
        <dbReference type="ARBA" id="ARBA00023043"/>
    </source>
</evidence>
<keyword evidence="2 3" id="KW-0040">ANK repeat</keyword>
<dbReference type="AlphaFoldDB" id="A0A9P9F9M9"/>
<evidence type="ECO:0000256" key="1">
    <source>
        <dbReference type="ARBA" id="ARBA00022737"/>
    </source>
</evidence>
<dbReference type="PANTHER" id="PTHR24198:SF165">
    <property type="entry name" value="ANKYRIN REPEAT-CONTAINING PROTEIN-RELATED"/>
    <property type="match status" value="1"/>
</dbReference>
<gene>
    <name evidence="4" type="ORF">B0J13DRAFT_235490</name>
</gene>
<dbReference type="PROSITE" id="PS50297">
    <property type="entry name" value="ANK_REP_REGION"/>
    <property type="match status" value="1"/>
</dbReference>
<dbReference type="SUPFAM" id="SSF48403">
    <property type="entry name" value="Ankyrin repeat"/>
    <property type="match status" value="1"/>
</dbReference>
<dbReference type="Pfam" id="PF12796">
    <property type="entry name" value="Ank_2"/>
    <property type="match status" value="2"/>
</dbReference>
<proteinExistence type="predicted"/>
<accession>A0A9P9F9M9</accession>
<dbReference type="EMBL" id="JAGMUU010000004">
    <property type="protein sequence ID" value="KAH7155861.1"/>
    <property type="molecule type" value="Genomic_DNA"/>
</dbReference>
<dbReference type="PANTHER" id="PTHR24198">
    <property type="entry name" value="ANKYRIN REPEAT AND PROTEIN KINASE DOMAIN-CONTAINING PROTEIN"/>
    <property type="match status" value="1"/>
</dbReference>
<keyword evidence="1" id="KW-0677">Repeat</keyword>
<protein>
    <submittedName>
        <fullName evidence="4">Ankyrin repeat-containing domain protein</fullName>
    </submittedName>
</protein>
<sequence>MNVHFYSETLRTHIKVRDEVMLALSQLKRAEEGMCDGQAQITCLGLRHAKHAGYLGNSPKRQTIATKRSQLAAWLLFLGFRGTILCKRTISSTTIRVSMKFRLPQSWGLRKTVIAGDFTFSLKSGYRIPRCHVRAFSLVAEDAGIMVACEQGNMFEVQRLLQRHEASVFDVTPSNYSPIYYAILGGNVEVVQLLLDQHTDLANCPFGANDTSPLQLALLYRRLRICRILLSHNASPCYVNSLGRTPIFYLAMPKHDDDGSEKCCFTEDFFSLFSDNSLFLDLEVQDLSGFTILEQVAAHGTAGAVSALIRLGADLPSQWLDGDTPLSCAISCGNLSTFKTLLPYYPHLEQPGPRGYTMLGYAAYFGSDCIVRHLLRLGAIDLLFECNHAPELGGPGLPPQLYEQYMQVLEECGRIVMREDTSDDGSEMDIYWDANEENEWIEA</sequence>
<dbReference type="SMART" id="SM00248">
    <property type="entry name" value="ANK"/>
    <property type="match status" value="5"/>
</dbReference>
<evidence type="ECO:0000313" key="4">
    <source>
        <dbReference type="EMBL" id="KAH7155861.1"/>
    </source>
</evidence>
<dbReference type="InterPro" id="IPR002110">
    <property type="entry name" value="Ankyrin_rpt"/>
</dbReference>
<keyword evidence="5" id="KW-1185">Reference proteome</keyword>
<dbReference type="PROSITE" id="PS50088">
    <property type="entry name" value="ANK_REPEAT"/>
    <property type="match status" value="1"/>
</dbReference>
<evidence type="ECO:0000256" key="3">
    <source>
        <dbReference type="PROSITE-ProRule" id="PRU00023"/>
    </source>
</evidence>
<dbReference type="Gene3D" id="1.25.40.20">
    <property type="entry name" value="Ankyrin repeat-containing domain"/>
    <property type="match status" value="2"/>
</dbReference>
<name>A0A9P9F9M9_9HYPO</name>
<feature type="repeat" description="ANK" evidence="3">
    <location>
        <begin position="174"/>
        <end position="201"/>
    </location>
</feature>
<dbReference type="InterPro" id="IPR036770">
    <property type="entry name" value="Ankyrin_rpt-contain_sf"/>
</dbReference>